<proteinExistence type="predicted"/>
<feature type="region of interest" description="Disordered" evidence="1">
    <location>
        <begin position="74"/>
        <end position="100"/>
    </location>
</feature>
<feature type="region of interest" description="Disordered" evidence="1">
    <location>
        <begin position="361"/>
        <end position="401"/>
    </location>
</feature>
<feature type="compositionally biased region" description="Basic and acidic residues" evidence="1">
    <location>
        <begin position="370"/>
        <end position="384"/>
    </location>
</feature>
<evidence type="ECO:0000313" key="2">
    <source>
        <dbReference type="EMBL" id="KAG5168828.1"/>
    </source>
</evidence>
<dbReference type="EMBL" id="JAFIQS010000005">
    <property type="protein sequence ID" value="KAG5168828.1"/>
    <property type="molecule type" value="Genomic_DNA"/>
</dbReference>
<sequence>MSVEVVVTLAGTQTETPTFTHVVNLPDGPIIRFPPFPQAPDGVQVVPFKDFTERGISMNPGPNDTEIDTLGVPTVPLRSKHNTDGCKTNTKRKRREDETAARKKIGLPAKKLLWWEEWQEREAARVSVGFDRNSTRFERIHAAAADFTDGRSWPLDFASESGPKFIWERFLRYIGLSDGTPAPSGKKSKAAKQRANAQLDEDMSDEVGDGPDEEVNEDPMAGIVLDKEVPEVLKIQKHLAEKEDKLSTFFENPEKSIRIFLTSHAREMGYIWTEANQECIGHILQFFVNYLLRSKVLPEIERSLRRSLEPIAASIKEIPNISAMAKVNPDNFSKCCIECYGRKTDGYSIVELDLSQLPPNPLFEDPPTTKIEEVNEDGDSKDKATSGWGNYDPSWGNSGWGNDSTKCGDEWGGTIIDASSEFNGWDDPVPEEEKLSQWTIPKPKDVIPPALAKTHTTGIVEQSMRRIKSIIPPPSNPPPPPVLEEGVGPDAADVENDLERQFTKLVLGPMIDWDGGEYPLYSQPTILPASVGAVAEPGAPEVPEGIPKPYDPFNDEITLLIESTENVALFSEGMGLGGVWVQLVRQANAPVKKKKKGKSKSKKVIPNYWYMEELSMATPSFWAI</sequence>
<gene>
    <name evidence="2" type="ORF">JR316_005382</name>
</gene>
<protein>
    <submittedName>
        <fullName evidence="2">Uncharacterized protein</fullName>
    </submittedName>
</protein>
<accession>A0A8H8CKK2</accession>
<name>A0A8H8CKK2_PSICU</name>
<comment type="caution">
    <text evidence="2">The sequence shown here is derived from an EMBL/GenBank/DDBJ whole genome shotgun (WGS) entry which is preliminary data.</text>
</comment>
<dbReference type="OrthoDB" id="435402at2759"/>
<reference evidence="2" key="1">
    <citation type="submission" date="2021-02" db="EMBL/GenBank/DDBJ databases">
        <title>Psilocybe cubensis genome.</title>
        <authorList>
            <person name="Mckernan K.J."/>
            <person name="Crawford S."/>
            <person name="Trippe A."/>
            <person name="Kane L.T."/>
            <person name="Mclaughlin S."/>
        </authorList>
    </citation>
    <scope>NUCLEOTIDE SEQUENCE [LARGE SCALE GENOMIC DNA]</scope>
    <source>
        <strain evidence="2">MGC-MH-2018</strain>
    </source>
</reference>
<organism evidence="2">
    <name type="scientific">Psilocybe cubensis</name>
    <name type="common">Psychedelic mushroom</name>
    <name type="synonym">Stropharia cubensis</name>
    <dbReference type="NCBI Taxonomy" id="181762"/>
    <lineage>
        <taxon>Eukaryota</taxon>
        <taxon>Fungi</taxon>
        <taxon>Dikarya</taxon>
        <taxon>Basidiomycota</taxon>
        <taxon>Agaricomycotina</taxon>
        <taxon>Agaricomycetes</taxon>
        <taxon>Agaricomycetidae</taxon>
        <taxon>Agaricales</taxon>
        <taxon>Agaricineae</taxon>
        <taxon>Strophariaceae</taxon>
        <taxon>Psilocybe</taxon>
    </lineage>
</organism>
<feature type="region of interest" description="Disordered" evidence="1">
    <location>
        <begin position="181"/>
        <end position="216"/>
    </location>
</feature>
<dbReference type="AlphaFoldDB" id="A0A8H8CKK2"/>
<evidence type="ECO:0000256" key="1">
    <source>
        <dbReference type="SAM" id="MobiDB-lite"/>
    </source>
</evidence>
<feature type="compositionally biased region" description="Acidic residues" evidence="1">
    <location>
        <begin position="199"/>
        <end position="216"/>
    </location>
</feature>